<dbReference type="OrthoDB" id="5380039at2"/>
<name>A0A085WTQ3_9BACT</name>
<gene>
    <name evidence="1" type="ORF">DB31_3196</name>
</gene>
<dbReference type="Proteomes" id="UP000028725">
    <property type="component" value="Unassembled WGS sequence"/>
</dbReference>
<accession>A0A085WTQ3</accession>
<dbReference type="RefSeq" id="WP_044182563.1">
    <property type="nucleotide sequence ID" value="NZ_JMCB01000002.1"/>
</dbReference>
<protein>
    <submittedName>
        <fullName evidence="1">Uncharacterized protein</fullName>
    </submittedName>
</protein>
<evidence type="ECO:0000313" key="1">
    <source>
        <dbReference type="EMBL" id="KFE71066.1"/>
    </source>
</evidence>
<organism evidence="1 2">
    <name type="scientific">Hyalangium minutum</name>
    <dbReference type="NCBI Taxonomy" id="394096"/>
    <lineage>
        <taxon>Bacteria</taxon>
        <taxon>Pseudomonadati</taxon>
        <taxon>Myxococcota</taxon>
        <taxon>Myxococcia</taxon>
        <taxon>Myxococcales</taxon>
        <taxon>Cystobacterineae</taxon>
        <taxon>Archangiaceae</taxon>
        <taxon>Hyalangium</taxon>
    </lineage>
</organism>
<evidence type="ECO:0000313" key="2">
    <source>
        <dbReference type="Proteomes" id="UP000028725"/>
    </source>
</evidence>
<comment type="caution">
    <text evidence="1">The sequence shown here is derived from an EMBL/GenBank/DDBJ whole genome shotgun (WGS) entry which is preliminary data.</text>
</comment>
<dbReference type="AlphaFoldDB" id="A0A085WTQ3"/>
<dbReference type="PATRIC" id="fig|394096.3.peg.845"/>
<dbReference type="EMBL" id="JMCB01000002">
    <property type="protein sequence ID" value="KFE71066.1"/>
    <property type="molecule type" value="Genomic_DNA"/>
</dbReference>
<keyword evidence="2" id="KW-1185">Reference proteome</keyword>
<reference evidence="1 2" key="1">
    <citation type="submission" date="2014-04" db="EMBL/GenBank/DDBJ databases">
        <title>Genome assembly of Hyalangium minutum DSM 14724.</title>
        <authorList>
            <person name="Sharma G."/>
            <person name="Subramanian S."/>
        </authorList>
    </citation>
    <scope>NUCLEOTIDE SEQUENCE [LARGE SCALE GENOMIC DNA]</scope>
    <source>
        <strain evidence="1 2">DSM 14724</strain>
    </source>
</reference>
<sequence length="249" mass="27774">MGLQRELAAMALRATPLPGQKNFLADSGVLTPVPHLTGSIGAVGHEPFMAEDLRRLFDLIVVFSIGDFTDGRGCSSYFDPASPWYNVFYGAYGVRAYKPDGSPWGFRRDGRPNLDEMLEVPWLDYNFLTAGNLGCPPSRMCFRVEEATSGKEGPWHTAEVACIIPSGLHRLKDAVTPDLTYYAVFGVPEESFLSEQRESYEPVRMRGKMYFRPMADRTTLVWGGLCPDTPEGQRLFNSILDKMTPLYPG</sequence>
<proteinExistence type="predicted"/>